<sequence>MNFHVTRQAAVSSLALAMAVPCAFADSNPVDTVVVTATRSPQRAPDVIAQTVVVDAREIARSGAGSVADVLQRQPGIEIARNGGAGASTSVFLRGANSNQVVVLLDGVRIGSSTSGVASWNAVPLEAVDRIEIVYGPLSTLYGADAIGGVIQIFTRKGEGTATAGASLGAGSDAARQASAHVAGTAGTVRYAFGAGHEQSDSFSATKPGAFGFNPDDDGYRRSSTHGRLALALAPGHEIGAQVLHSRLRAQYDSGAGSFDSRNRQDLNTAAVFMTNRFLPNWHSTVQLARSEDKSGSFANASASGASQIDTRQDDLSWQNTVTLGADTLQLLYGHRKEAVESSSSAALGRERITNAYAAAYALRRGAHLLDLSARQDRSSYGDKNTGATGYGYDFGGGVRASASLGTSFRAPTFNELYFPGYGVPTNRPERGRNAELGLRYDGARTQLGAVWFRNRLTDMIVSATPCPDSSSGRTGSCAYNVASATLEGVTLSGATRLGALRLRGSADWQDPHDNGSGKRLARRAREHASVGADYRAGRLDTGAELQVSGARFDDAANLRRLGGYALLNLYATWQLNADLSLLARVNNAADKEYELARNYGTGGRSWFAGLRYGIR</sequence>
<accession>A0ABW0L125</accession>
<dbReference type="PROSITE" id="PS52016">
    <property type="entry name" value="TONB_DEPENDENT_REC_3"/>
    <property type="match status" value="1"/>
</dbReference>
<evidence type="ECO:0000259" key="17">
    <source>
        <dbReference type="Pfam" id="PF07715"/>
    </source>
</evidence>
<dbReference type="PROSITE" id="PS00430">
    <property type="entry name" value="TONB_DEPENDENT_REC_1"/>
    <property type="match status" value="1"/>
</dbReference>
<dbReference type="Gene3D" id="2.170.130.10">
    <property type="entry name" value="TonB-dependent receptor, plug domain"/>
    <property type="match status" value="1"/>
</dbReference>
<protein>
    <submittedName>
        <fullName evidence="18">TonB-dependent receptor domain-containing protein</fullName>
    </submittedName>
</protein>
<dbReference type="RefSeq" id="WP_379781147.1">
    <property type="nucleotide sequence ID" value="NZ_JBHSMU010000006.1"/>
</dbReference>
<feature type="domain" description="TonB-dependent receptor plug" evidence="17">
    <location>
        <begin position="49"/>
        <end position="150"/>
    </location>
</feature>
<keyword evidence="6 15" id="KW-0732">Signal</keyword>
<keyword evidence="11 12" id="KW-0998">Cell outer membrane</keyword>
<keyword evidence="8 13" id="KW-0798">TonB box</keyword>
<dbReference type="InterPro" id="IPR000531">
    <property type="entry name" value="Beta-barrel_TonB"/>
</dbReference>
<reference evidence="19" key="1">
    <citation type="journal article" date="2019" name="Int. J. Syst. Evol. Microbiol.">
        <title>The Global Catalogue of Microorganisms (GCM) 10K type strain sequencing project: providing services to taxonomists for standard genome sequencing and annotation.</title>
        <authorList>
            <consortium name="The Broad Institute Genomics Platform"/>
            <consortium name="The Broad Institute Genome Sequencing Center for Infectious Disease"/>
            <person name="Wu L."/>
            <person name="Ma J."/>
        </authorList>
    </citation>
    <scope>NUCLEOTIDE SEQUENCE [LARGE SCALE GENOMIC DNA]</scope>
    <source>
        <strain evidence="19">KACC 12649</strain>
    </source>
</reference>
<evidence type="ECO:0000313" key="19">
    <source>
        <dbReference type="Proteomes" id="UP001596050"/>
    </source>
</evidence>
<feature type="chain" id="PRO_5045574458" evidence="15">
    <location>
        <begin position="26"/>
        <end position="616"/>
    </location>
</feature>
<evidence type="ECO:0000259" key="16">
    <source>
        <dbReference type="Pfam" id="PF00593"/>
    </source>
</evidence>
<evidence type="ECO:0000256" key="13">
    <source>
        <dbReference type="PROSITE-ProRule" id="PRU10143"/>
    </source>
</evidence>
<dbReference type="InterPro" id="IPR036942">
    <property type="entry name" value="Beta-barrel_TonB_sf"/>
</dbReference>
<dbReference type="InterPro" id="IPR012910">
    <property type="entry name" value="Plug_dom"/>
</dbReference>
<evidence type="ECO:0000256" key="1">
    <source>
        <dbReference type="ARBA" id="ARBA00004571"/>
    </source>
</evidence>
<evidence type="ECO:0000256" key="11">
    <source>
        <dbReference type="ARBA" id="ARBA00023237"/>
    </source>
</evidence>
<evidence type="ECO:0000256" key="7">
    <source>
        <dbReference type="ARBA" id="ARBA00023065"/>
    </source>
</evidence>
<dbReference type="PANTHER" id="PTHR30069">
    <property type="entry name" value="TONB-DEPENDENT OUTER MEMBRANE RECEPTOR"/>
    <property type="match status" value="1"/>
</dbReference>
<evidence type="ECO:0000256" key="14">
    <source>
        <dbReference type="RuleBase" id="RU003357"/>
    </source>
</evidence>
<dbReference type="Proteomes" id="UP001596050">
    <property type="component" value="Unassembled WGS sequence"/>
</dbReference>
<feature type="domain" description="TonB-dependent receptor-like beta-barrel" evidence="16">
    <location>
        <begin position="211"/>
        <end position="588"/>
    </location>
</feature>
<dbReference type="InterPro" id="IPR010916">
    <property type="entry name" value="TonB_box_CS"/>
</dbReference>
<dbReference type="InterPro" id="IPR039426">
    <property type="entry name" value="TonB-dep_rcpt-like"/>
</dbReference>
<dbReference type="Pfam" id="PF00593">
    <property type="entry name" value="TonB_dep_Rec_b-barrel"/>
    <property type="match status" value="1"/>
</dbReference>
<keyword evidence="4 12" id="KW-1134">Transmembrane beta strand</keyword>
<dbReference type="InterPro" id="IPR037066">
    <property type="entry name" value="Plug_dom_sf"/>
</dbReference>
<name>A0ABW0L125_9BURK</name>
<comment type="subcellular location">
    <subcellularLocation>
        <location evidence="1 12">Cell outer membrane</location>
        <topology evidence="1 12">Multi-pass membrane protein</topology>
    </subcellularLocation>
</comment>
<keyword evidence="5 12" id="KW-0812">Transmembrane</keyword>
<keyword evidence="3 12" id="KW-0813">Transport</keyword>
<evidence type="ECO:0000313" key="18">
    <source>
        <dbReference type="EMBL" id="MFC5459359.1"/>
    </source>
</evidence>
<evidence type="ECO:0000256" key="6">
    <source>
        <dbReference type="ARBA" id="ARBA00022729"/>
    </source>
</evidence>
<dbReference type="SUPFAM" id="SSF56935">
    <property type="entry name" value="Porins"/>
    <property type="match status" value="1"/>
</dbReference>
<gene>
    <name evidence="18" type="ORF">ACFPN5_06015</name>
</gene>
<comment type="caution">
    <text evidence="18">The sequence shown here is derived from an EMBL/GenBank/DDBJ whole genome shotgun (WGS) entry which is preliminary data.</text>
</comment>
<evidence type="ECO:0000256" key="12">
    <source>
        <dbReference type="PROSITE-ProRule" id="PRU01360"/>
    </source>
</evidence>
<evidence type="ECO:0000256" key="3">
    <source>
        <dbReference type="ARBA" id="ARBA00022448"/>
    </source>
</evidence>
<comment type="similarity">
    <text evidence="2 12 14">Belongs to the TonB-dependent receptor family.</text>
</comment>
<keyword evidence="10 18" id="KW-0675">Receptor</keyword>
<keyword evidence="19" id="KW-1185">Reference proteome</keyword>
<dbReference type="PANTHER" id="PTHR30069:SF53">
    <property type="entry name" value="COLICIN I RECEPTOR-RELATED"/>
    <property type="match status" value="1"/>
</dbReference>
<evidence type="ECO:0000256" key="10">
    <source>
        <dbReference type="ARBA" id="ARBA00023170"/>
    </source>
</evidence>
<evidence type="ECO:0000256" key="15">
    <source>
        <dbReference type="SAM" id="SignalP"/>
    </source>
</evidence>
<keyword evidence="9 12" id="KW-0472">Membrane</keyword>
<organism evidence="18 19">
    <name type="scientific">Massilia niabensis</name>
    <dbReference type="NCBI Taxonomy" id="544910"/>
    <lineage>
        <taxon>Bacteria</taxon>
        <taxon>Pseudomonadati</taxon>
        <taxon>Pseudomonadota</taxon>
        <taxon>Betaproteobacteria</taxon>
        <taxon>Burkholderiales</taxon>
        <taxon>Oxalobacteraceae</taxon>
        <taxon>Telluria group</taxon>
        <taxon>Massilia</taxon>
    </lineage>
</organism>
<dbReference type="EMBL" id="JBHSMU010000006">
    <property type="protein sequence ID" value="MFC5459359.1"/>
    <property type="molecule type" value="Genomic_DNA"/>
</dbReference>
<dbReference type="CDD" id="cd01347">
    <property type="entry name" value="ligand_gated_channel"/>
    <property type="match status" value="1"/>
</dbReference>
<feature type="short sequence motif" description="TonB box" evidence="13">
    <location>
        <begin position="32"/>
        <end position="38"/>
    </location>
</feature>
<proteinExistence type="inferred from homology"/>
<evidence type="ECO:0000256" key="5">
    <source>
        <dbReference type="ARBA" id="ARBA00022692"/>
    </source>
</evidence>
<dbReference type="Gene3D" id="2.40.170.20">
    <property type="entry name" value="TonB-dependent receptor, beta-barrel domain"/>
    <property type="match status" value="1"/>
</dbReference>
<evidence type="ECO:0000256" key="8">
    <source>
        <dbReference type="ARBA" id="ARBA00023077"/>
    </source>
</evidence>
<evidence type="ECO:0000256" key="9">
    <source>
        <dbReference type="ARBA" id="ARBA00023136"/>
    </source>
</evidence>
<dbReference type="Pfam" id="PF07715">
    <property type="entry name" value="Plug"/>
    <property type="match status" value="1"/>
</dbReference>
<feature type="signal peptide" evidence="15">
    <location>
        <begin position="1"/>
        <end position="25"/>
    </location>
</feature>
<keyword evidence="7" id="KW-0406">Ion transport</keyword>
<evidence type="ECO:0000256" key="4">
    <source>
        <dbReference type="ARBA" id="ARBA00022452"/>
    </source>
</evidence>
<evidence type="ECO:0000256" key="2">
    <source>
        <dbReference type="ARBA" id="ARBA00009810"/>
    </source>
</evidence>